<dbReference type="AlphaFoldDB" id="A0A240U8S8"/>
<dbReference type="InterPro" id="IPR019808">
    <property type="entry name" value="Histidine_triad_CS"/>
</dbReference>
<dbReference type="InterPro" id="IPR036265">
    <property type="entry name" value="HIT-like_sf"/>
</dbReference>
<dbReference type="OrthoDB" id="9784774at2"/>
<dbReference type="Proteomes" id="UP000194440">
    <property type="component" value="Chromosome"/>
</dbReference>
<gene>
    <name evidence="3" type="ORF">CBP36_00035</name>
</gene>
<organism evidence="3 4">
    <name type="scientific">Acidovorax carolinensis</name>
    <dbReference type="NCBI Taxonomy" id="553814"/>
    <lineage>
        <taxon>Bacteria</taxon>
        <taxon>Pseudomonadati</taxon>
        <taxon>Pseudomonadota</taxon>
        <taxon>Betaproteobacteria</taxon>
        <taxon>Burkholderiales</taxon>
        <taxon>Comamonadaceae</taxon>
        <taxon>Acidovorax</taxon>
    </lineage>
</organism>
<dbReference type="KEGG" id="acis:CBP35_18915"/>
<dbReference type="PANTHER" id="PTHR42997:SF1">
    <property type="entry name" value="AP-4-A PHOSPHORYLASE"/>
    <property type="match status" value="1"/>
</dbReference>
<dbReference type="PROSITE" id="PS00892">
    <property type="entry name" value="HIT_1"/>
    <property type="match status" value="1"/>
</dbReference>
<dbReference type="EMBL" id="CP021366">
    <property type="protein sequence ID" value="ART57465.1"/>
    <property type="molecule type" value="Genomic_DNA"/>
</dbReference>
<reference evidence="3" key="1">
    <citation type="submission" date="2017-05" db="EMBL/GenBank/DDBJ databases">
        <title>Polyphasic characterization of four soil-derived phenanthrene-degrading Acidovorax strains and proposal of Acidovorax phenanthrenivorans sp. nov.</title>
        <authorList>
            <person name="Singleton D."/>
            <person name="Lee J."/>
            <person name="Dickey A.N."/>
            <person name="Stroud A."/>
            <person name="Scholl E.H."/>
            <person name="Wright F.A."/>
            <person name="Aitken M.D."/>
        </authorList>
    </citation>
    <scope>NUCLEOTIDE SEQUENCE</scope>
    <source>
        <strain evidence="3">P4</strain>
    </source>
</reference>
<proteinExistence type="predicted"/>
<dbReference type="InterPro" id="IPR011146">
    <property type="entry name" value="HIT-like"/>
</dbReference>
<dbReference type="Pfam" id="PF01230">
    <property type="entry name" value="HIT"/>
    <property type="match status" value="1"/>
</dbReference>
<sequence length="128" mass="14272">MPSLTTCPFCSLPPDRILLVNDVGWVIRDGFPVSPGHTLILPRRHVGSMFDLTDAERNKLFDLLAQARLGLEAEFRPDAFNIGINDGAAAGQTVPHLHIHLIPRYEGDLPDPRGGVRWVIPEKAKYWP</sequence>
<dbReference type="SUPFAM" id="SSF54197">
    <property type="entry name" value="HIT-like"/>
    <property type="match status" value="1"/>
</dbReference>
<evidence type="ECO:0000313" key="3">
    <source>
        <dbReference type="EMBL" id="ART57465.1"/>
    </source>
</evidence>
<keyword evidence="4" id="KW-1185">Reference proteome</keyword>
<dbReference type="PANTHER" id="PTHR42997">
    <property type="entry name" value="HIT FAMILY HYDROLASE"/>
    <property type="match status" value="1"/>
</dbReference>
<evidence type="ECO:0000259" key="2">
    <source>
        <dbReference type="PROSITE" id="PS51084"/>
    </source>
</evidence>
<protein>
    <submittedName>
        <fullName evidence="3">HIT family protein</fullName>
    </submittedName>
</protein>
<dbReference type="KEGG" id="acip:CBP36_00035"/>
<name>A0A240U8S8_9BURK</name>
<dbReference type="RefSeq" id="WP_086926110.1">
    <property type="nucleotide sequence ID" value="NZ_CP021362.1"/>
</dbReference>
<dbReference type="GO" id="GO:0003824">
    <property type="term" value="F:catalytic activity"/>
    <property type="evidence" value="ECO:0007669"/>
    <property type="project" value="InterPro"/>
</dbReference>
<dbReference type="PROSITE" id="PS51084">
    <property type="entry name" value="HIT_2"/>
    <property type="match status" value="1"/>
</dbReference>
<feature type="domain" description="HIT" evidence="2">
    <location>
        <begin position="5"/>
        <end position="111"/>
    </location>
</feature>
<dbReference type="Gene3D" id="3.30.428.10">
    <property type="entry name" value="HIT-like"/>
    <property type="match status" value="1"/>
</dbReference>
<feature type="short sequence motif" description="Histidine triad motif" evidence="1">
    <location>
        <begin position="96"/>
        <end position="100"/>
    </location>
</feature>
<accession>A0A240U8S8</accession>
<evidence type="ECO:0000256" key="1">
    <source>
        <dbReference type="PROSITE-ProRule" id="PRU00464"/>
    </source>
</evidence>
<dbReference type="InterPro" id="IPR052908">
    <property type="entry name" value="AP-4-A_phosphorylase"/>
</dbReference>
<evidence type="ECO:0000313" key="4">
    <source>
        <dbReference type="Proteomes" id="UP000194440"/>
    </source>
</evidence>